<proteinExistence type="predicted"/>
<evidence type="ECO:0000313" key="3">
    <source>
        <dbReference type="Proteomes" id="UP000192288"/>
    </source>
</evidence>
<name>A0A1X0VD42_LEUPS</name>
<dbReference type="EMBL" id="MPLS01000018">
    <property type="protein sequence ID" value="ORI97645.1"/>
    <property type="molecule type" value="Genomic_DNA"/>
</dbReference>
<reference evidence="2 3" key="1">
    <citation type="journal article" date="2017" name="Front. Microbiol.">
        <title>Genomic Characterization of Dairy Associated Leuconostoc Species and Diversity of Leuconostocs in Undefined Mixed Mesophilic Starter Cultures.</title>
        <authorList>
            <person name="Frantzen C.A."/>
            <person name="Kot W."/>
            <person name="Pedersen T.B."/>
            <person name="Ardo Y.M."/>
            <person name="Broadbent J.R."/>
            <person name="Neve H."/>
            <person name="Hansen L.H."/>
            <person name="Dal Bello F."/>
            <person name="Ostlie H.M."/>
            <person name="Kleppen H.P."/>
            <person name="Vogensen F.K."/>
            <person name="Holo H."/>
        </authorList>
    </citation>
    <scope>NUCLEOTIDE SEQUENCE [LARGE SCALE GENOMIC DNA]</scope>
    <source>
        <strain evidence="2 3">LMGCF08</strain>
    </source>
</reference>
<protein>
    <recommendedName>
        <fullName evidence="1">DUF7671 domain-containing protein</fullName>
    </recommendedName>
</protein>
<gene>
    <name evidence="2" type="ORF">BMR96_05990</name>
</gene>
<dbReference type="STRING" id="33968.BMS77_04665"/>
<organism evidence="2 3">
    <name type="scientific">Leuconostoc pseudomesenteroides</name>
    <dbReference type="NCBI Taxonomy" id="33968"/>
    <lineage>
        <taxon>Bacteria</taxon>
        <taxon>Bacillati</taxon>
        <taxon>Bacillota</taxon>
        <taxon>Bacilli</taxon>
        <taxon>Lactobacillales</taxon>
        <taxon>Lactobacillaceae</taxon>
        <taxon>Leuconostoc</taxon>
    </lineage>
</organism>
<feature type="domain" description="DUF7671" evidence="1">
    <location>
        <begin position="3"/>
        <end position="93"/>
    </location>
</feature>
<evidence type="ECO:0000313" key="2">
    <source>
        <dbReference type="EMBL" id="ORI97645.1"/>
    </source>
</evidence>
<dbReference type="AlphaFoldDB" id="A0A1X0VD42"/>
<evidence type="ECO:0000259" key="1">
    <source>
        <dbReference type="Pfam" id="PF24710"/>
    </source>
</evidence>
<dbReference type="Proteomes" id="UP000192288">
    <property type="component" value="Unassembled WGS sequence"/>
</dbReference>
<accession>A0A1X0VD42</accession>
<dbReference type="RefSeq" id="WP_004910870.1">
    <property type="nucleotide sequence ID" value="NZ_MPLS01000018.1"/>
</dbReference>
<dbReference type="InterPro" id="IPR056088">
    <property type="entry name" value="DUF7671"/>
</dbReference>
<comment type="caution">
    <text evidence="2">The sequence shown here is derived from an EMBL/GenBank/DDBJ whole genome shotgun (WGS) entry which is preliminary data.</text>
</comment>
<sequence length="99" mass="11419">MSKSKYETYLYTGVLVEQDASGRYMPKNNGAKPNIWRTGKHTKGKYANFGQVFLTENNQTIAVIAVEKLPFNQRHNYTPMQRWTSETVDSDLLLPYKKA</sequence>
<dbReference type="Pfam" id="PF24710">
    <property type="entry name" value="DUF7671"/>
    <property type="match status" value="1"/>
</dbReference>
<dbReference type="eggNOG" id="ENOG50348YF">
    <property type="taxonomic scope" value="Bacteria"/>
</dbReference>